<dbReference type="SUPFAM" id="SSF52540">
    <property type="entry name" value="P-loop containing nucleoside triphosphate hydrolases"/>
    <property type="match status" value="1"/>
</dbReference>
<evidence type="ECO:0000256" key="3">
    <source>
        <dbReference type="ARBA" id="ARBA00022741"/>
    </source>
</evidence>
<dbReference type="SMART" id="SM00174">
    <property type="entry name" value="RHO"/>
    <property type="match status" value="1"/>
</dbReference>
<dbReference type="EMBL" id="DF196788">
    <property type="protein sequence ID" value="GAC76601.1"/>
    <property type="molecule type" value="Genomic_DNA"/>
</dbReference>
<dbReference type="Pfam" id="PF00071">
    <property type="entry name" value="Ras"/>
    <property type="match status" value="1"/>
</dbReference>
<dbReference type="PROSITE" id="PS51419">
    <property type="entry name" value="RAB"/>
    <property type="match status" value="1"/>
</dbReference>
<feature type="compositionally biased region" description="Low complexity" evidence="5">
    <location>
        <begin position="1"/>
        <end position="20"/>
    </location>
</feature>
<feature type="compositionally biased region" description="Basic and acidic residues" evidence="5">
    <location>
        <begin position="34"/>
        <end position="50"/>
    </location>
</feature>
<dbReference type="GO" id="GO:0007165">
    <property type="term" value="P:signal transduction"/>
    <property type="evidence" value="ECO:0007669"/>
    <property type="project" value="InterPro"/>
</dbReference>
<dbReference type="InterPro" id="IPR027417">
    <property type="entry name" value="P-loop_NTPase"/>
</dbReference>
<name>M9LSC1_PSEA3</name>
<gene>
    <name evidence="6" type="ORF">PANT_22d00106</name>
</gene>
<evidence type="ECO:0000256" key="2">
    <source>
        <dbReference type="ARBA" id="ARBA00008344"/>
    </source>
</evidence>
<feature type="region of interest" description="Disordered" evidence="5">
    <location>
        <begin position="153"/>
        <end position="186"/>
    </location>
</feature>
<dbReference type="GO" id="GO:0003924">
    <property type="term" value="F:GTPase activity"/>
    <property type="evidence" value="ECO:0007669"/>
    <property type="project" value="InterPro"/>
</dbReference>
<dbReference type="PROSITE" id="PS51420">
    <property type="entry name" value="RHO"/>
    <property type="match status" value="1"/>
</dbReference>
<sequence length="590" mass="64881">MAPESSGRPAPSSAAGATAGNHKKRSASTSEGVRGARFEAQRWQPKEPPRGAEAVQMPMEGDVNSTVPAPDVAAHAILTLTRRPKCRTTRLGAAGRASARNSVPQASLCMLVRRPQVQFRSRTGAAGAGCHSLWQAFGWLAAPCPSRLGSPASGRDQLVGATTRSSSPPLRPATISSSSASVHHTHSGSHRRTRFFIRSSISSFPFRRSCTLQYQLSHIPKLIATIKSIFDTFATLANPNPTSPSKKPRTFEAFPLLPPVPRRLINSFARPSLTAQHPQHQWIFGVPDELTVLESLVASAAAYARVSTLQPRHPPVKISAAASSSNAIAGFRSTRTPFAQFRPNSPPLSTHSRCGPRTPRIPRAYATALERSDTPCSSPSLSRTKALLRHHPHLLDIHLTGKMMIYKLVVLGDGGVGKTALTIQLCLNHFVETYDPTIEDSYRKQTVIDDQPCMLEVLDTAGQEEYTALRDQWIREGEGFLLVYSISARATFERVERFRSQISRVKDQEPHTVPIMLVGNKCDKVNEREVSREEGQALAQRLGCKFIESSAKTCVNVERAYYTVVRMIREQREGTTPHKKEKKKSRCNIL</sequence>
<feature type="region of interest" description="Disordered" evidence="5">
    <location>
        <begin position="1"/>
        <end position="52"/>
    </location>
</feature>
<evidence type="ECO:0000313" key="7">
    <source>
        <dbReference type="Proteomes" id="UP000011976"/>
    </source>
</evidence>
<dbReference type="NCBIfam" id="TIGR00231">
    <property type="entry name" value="small_GTP"/>
    <property type="match status" value="1"/>
</dbReference>
<dbReference type="PROSITE" id="PS51421">
    <property type="entry name" value="RAS"/>
    <property type="match status" value="1"/>
</dbReference>
<dbReference type="GO" id="GO:0005886">
    <property type="term" value="C:plasma membrane"/>
    <property type="evidence" value="ECO:0007669"/>
    <property type="project" value="UniProtKB-SubCell"/>
</dbReference>
<accession>M9LSC1</accession>
<dbReference type="CDD" id="cd04144">
    <property type="entry name" value="Ras2"/>
    <property type="match status" value="1"/>
</dbReference>
<keyword evidence="3" id="KW-0547">Nucleotide-binding</keyword>
<dbReference type="InterPro" id="IPR005225">
    <property type="entry name" value="Small_GTP-bd"/>
</dbReference>
<dbReference type="Gene3D" id="3.40.50.300">
    <property type="entry name" value="P-loop containing nucleotide triphosphate hydrolases"/>
    <property type="match status" value="1"/>
</dbReference>
<reference evidence="7" key="1">
    <citation type="journal article" date="2013" name="Genome Announc.">
        <title>Genome sequence of the basidiomycetous yeast Pseudozyma antarctica T-34, a producer of the glycolipid biosurfactants mannosylerythritol lipids.</title>
        <authorList>
            <person name="Morita T."/>
            <person name="Koike H."/>
            <person name="Koyama Y."/>
            <person name="Hagiwara H."/>
            <person name="Ito E."/>
            <person name="Fukuoka T."/>
            <person name="Imura T."/>
            <person name="Machida M."/>
            <person name="Kitamoto D."/>
        </authorList>
    </citation>
    <scope>NUCLEOTIDE SEQUENCE [LARGE SCALE GENOMIC DNA]</scope>
    <source>
        <strain evidence="7">T-34</strain>
    </source>
</reference>
<proteinExistence type="inferred from homology"/>
<dbReference type="FunFam" id="3.40.50.300:FF:000654">
    <property type="entry name" value="Small g-protein ras2"/>
    <property type="match status" value="1"/>
</dbReference>
<comment type="similarity">
    <text evidence="2">Belongs to the small GTPase superfamily. Ras family.</text>
</comment>
<dbReference type="SMART" id="SM00173">
    <property type="entry name" value="RAS"/>
    <property type="match status" value="1"/>
</dbReference>
<keyword evidence="4" id="KW-0342">GTP-binding</keyword>
<dbReference type="GO" id="GO:0005525">
    <property type="term" value="F:GTP binding"/>
    <property type="evidence" value="ECO:0007669"/>
    <property type="project" value="UniProtKB-KW"/>
</dbReference>
<dbReference type="AlphaFoldDB" id="M9LSC1"/>
<dbReference type="OrthoDB" id="5976022at2759"/>
<evidence type="ECO:0000256" key="1">
    <source>
        <dbReference type="ARBA" id="ARBA00004342"/>
    </source>
</evidence>
<evidence type="ECO:0000313" key="6">
    <source>
        <dbReference type="EMBL" id="GAC76601.1"/>
    </source>
</evidence>
<dbReference type="PRINTS" id="PR00449">
    <property type="entry name" value="RASTRNSFRMNG"/>
</dbReference>
<protein>
    <submittedName>
        <fullName evidence="6">Polyc-binding proteins alphaCP-1 and related KH domain proteins</fullName>
    </submittedName>
</protein>
<dbReference type="Proteomes" id="UP000011976">
    <property type="component" value="Unassembled WGS sequence"/>
</dbReference>
<dbReference type="SMART" id="SM00175">
    <property type="entry name" value="RAB"/>
    <property type="match status" value="1"/>
</dbReference>
<dbReference type="PANTHER" id="PTHR24070">
    <property type="entry name" value="RAS, DI-RAS, AND RHEB FAMILY MEMBERS OF SMALL GTPASE SUPERFAMILY"/>
    <property type="match status" value="1"/>
</dbReference>
<evidence type="ECO:0000256" key="4">
    <source>
        <dbReference type="ARBA" id="ARBA00023134"/>
    </source>
</evidence>
<dbReference type="InterPro" id="IPR001806">
    <property type="entry name" value="Small_GTPase"/>
</dbReference>
<organism evidence="6 7">
    <name type="scientific">Pseudozyma antarctica (strain T-34)</name>
    <name type="common">Yeast</name>
    <name type="synonym">Candida antarctica</name>
    <dbReference type="NCBI Taxonomy" id="1151754"/>
    <lineage>
        <taxon>Eukaryota</taxon>
        <taxon>Fungi</taxon>
        <taxon>Dikarya</taxon>
        <taxon>Basidiomycota</taxon>
        <taxon>Ustilaginomycotina</taxon>
        <taxon>Ustilaginomycetes</taxon>
        <taxon>Ustilaginales</taxon>
        <taxon>Ustilaginaceae</taxon>
        <taxon>Moesziomyces</taxon>
    </lineage>
</organism>
<evidence type="ECO:0000256" key="5">
    <source>
        <dbReference type="SAM" id="MobiDB-lite"/>
    </source>
</evidence>
<comment type="subcellular location">
    <subcellularLocation>
        <location evidence="1">Cell membrane</location>
        <topology evidence="1">Lipid-anchor</topology>
        <orientation evidence="1">Cytoplasmic side</orientation>
    </subcellularLocation>
</comment>
<dbReference type="STRING" id="1151754.M9LSC1"/>
<dbReference type="InterPro" id="IPR020849">
    <property type="entry name" value="Small_GTPase_Ras-type"/>
</dbReference>